<dbReference type="Pfam" id="PF00010">
    <property type="entry name" value="HLH"/>
    <property type="match status" value="1"/>
</dbReference>
<name>A0A8H7RP79_9FUNG</name>
<comment type="caution">
    <text evidence="8">The sequence shown here is derived from an EMBL/GenBank/DDBJ whole genome shotgun (WGS) entry which is preliminary data.</text>
</comment>
<accession>A0A8H7RP79</accession>
<dbReference type="SUPFAM" id="SSF47459">
    <property type="entry name" value="HLH, helix-loop-helix DNA-binding domain"/>
    <property type="match status" value="1"/>
</dbReference>
<feature type="compositionally biased region" description="Polar residues" evidence="6">
    <location>
        <begin position="376"/>
        <end position="404"/>
    </location>
</feature>
<evidence type="ECO:0000256" key="3">
    <source>
        <dbReference type="ARBA" id="ARBA00023125"/>
    </source>
</evidence>
<feature type="compositionally biased region" description="Low complexity" evidence="6">
    <location>
        <begin position="412"/>
        <end position="428"/>
    </location>
</feature>
<organism evidence="8 9">
    <name type="scientific">Mucor plumbeus</name>
    <dbReference type="NCBI Taxonomy" id="97098"/>
    <lineage>
        <taxon>Eukaryota</taxon>
        <taxon>Fungi</taxon>
        <taxon>Fungi incertae sedis</taxon>
        <taxon>Mucoromycota</taxon>
        <taxon>Mucoromycotina</taxon>
        <taxon>Mucoromycetes</taxon>
        <taxon>Mucorales</taxon>
        <taxon>Mucorineae</taxon>
        <taxon>Mucoraceae</taxon>
        <taxon>Mucor</taxon>
    </lineage>
</organism>
<dbReference type="SMART" id="SM00353">
    <property type="entry name" value="HLH"/>
    <property type="match status" value="1"/>
</dbReference>
<proteinExistence type="predicted"/>
<keyword evidence="9" id="KW-1185">Reference proteome</keyword>
<evidence type="ECO:0000313" key="8">
    <source>
        <dbReference type="EMBL" id="KAG2214652.1"/>
    </source>
</evidence>
<dbReference type="InterPro" id="IPR052207">
    <property type="entry name" value="Max-like/E-box_TFs"/>
</dbReference>
<evidence type="ECO:0000256" key="5">
    <source>
        <dbReference type="ARBA" id="ARBA00023242"/>
    </source>
</evidence>
<dbReference type="PANTHER" id="PTHR15741:SF27">
    <property type="entry name" value="TRANSCRIPTION FACTOR AP-4"/>
    <property type="match status" value="1"/>
</dbReference>
<feature type="compositionally biased region" description="Basic and acidic residues" evidence="6">
    <location>
        <begin position="247"/>
        <end position="268"/>
    </location>
</feature>
<dbReference type="GO" id="GO:0005634">
    <property type="term" value="C:nucleus"/>
    <property type="evidence" value="ECO:0007669"/>
    <property type="project" value="UniProtKB-SubCell"/>
</dbReference>
<evidence type="ECO:0000256" key="1">
    <source>
        <dbReference type="ARBA" id="ARBA00004123"/>
    </source>
</evidence>
<evidence type="ECO:0000256" key="6">
    <source>
        <dbReference type="SAM" id="MobiDB-lite"/>
    </source>
</evidence>
<feature type="region of interest" description="Disordered" evidence="6">
    <location>
        <begin position="478"/>
        <end position="526"/>
    </location>
</feature>
<keyword evidence="5" id="KW-0539">Nucleus</keyword>
<feature type="compositionally biased region" description="Low complexity" evidence="6">
    <location>
        <begin position="215"/>
        <end position="240"/>
    </location>
</feature>
<evidence type="ECO:0000256" key="2">
    <source>
        <dbReference type="ARBA" id="ARBA00023015"/>
    </source>
</evidence>
<dbReference type="Gene3D" id="4.10.280.10">
    <property type="entry name" value="Helix-loop-helix DNA-binding domain"/>
    <property type="match status" value="1"/>
</dbReference>
<feature type="region of interest" description="Disordered" evidence="6">
    <location>
        <begin position="214"/>
        <end position="269"/>
    </location>
</feature>
<evidence type="ECO:0000259" key="7">
    <source>
        <dbReference type="PROSITE" id="PS50888"/>
    </source>
</evidence>
<dbReference type="OrthoDB" id="5778525at2759"/>
<feature type="domain" description="BHLH" evidence="7">
    <location>
        <begin position="256"/>
        <end position="307"/>
    </location>
</feature>
<evidence type="ECO:0000256" key="4">
    <source>
        <dbReference type="ARBA" id="ARBA00023163"/>
    </source>
</evidence>
<feature type="region of interest" description="Disordered" evidence="6">
    <location>
        <begin position="112"/>
        <end position="132"/>
    </location>
</feature>
<dbReference type="EMBL" id="JAEPRC010000022">
    <property type="protein sequence ID" value="KAG2214652.1"/>
    <property type="molecule type" value="Genomic_DNA"/>
</dbReference>
<gene>
    <name evidence="8" type="ORF">INT46_005669</name>
</gene>
<dbReference type="GO" id="GO:0046983">
    <property type="term" value="F:protein dimerization activity"/>
    <property type="evidence" value="ECO:0007669"/>
    <property type="project" value="InterPro"/>
</dbReference>
<dbReference type="GO" id="GO:0000981">
    <property type="term" value="F:DNA-binding transcription factor activity, RNA polymerase II-specific"/>
    <property type="evidence" value="ECO:0007669"/>
    <property type="project" value="TreeGrafter"/>
</dbReference>
<dbReference type="GO" id="GO:0000978">
    <property type="term" value="F:RNA polymerase II cis-regulatory region sequence-specific DNA binding"/>
    <property type="evidence" value="ECO:0007669"/>
    <property type="project" value="TreeGrafter"/>
</dbReference>
<comment type="subcellular location">
    <subcellularLocation>
        <location evidence="1">Nucleus</location>
    </subcellularLocation>
</comment>
<sequence>MDFNLSFNDESWLYNDNNSNNYNNEPLQEPVPFEDFKFSFGINPDINATPNIGDFPPASLPPSSITSNNNAPTSLDPLFLQQEPFNFATNTVLDENDQKAFSNFLDAFFLDPDMQPQFDDDNNQEEEEEENRRNSILQSLDEQKKFHQTLNLIASLPPTNNITTTANATDLMIDSPLTTNKSIVTSKSEDENQLQTIYLHSSDSTNNSLYKYYHQQQRQQQQPKKRSSPSTESICSSSSKSNKKPRTTKELLTEEEKRANHIASEQKRRSTIRNGFKDLTDLVPTLKNINNSKSTVLFKAVDFIRYLEKRNKHLRDKVGSLELRAEVEGRMTNNNNTFTQQQKRASPSPPLSQHQQQPSAFSSIKHISYSPPNTPPSQIKKSLTAINTSLPKTQFVTPLSPSKETSNKRMRSNSNTSNSSCNSSNTANLINNSSNHLLKGLPANARNALLAHKTQQKQLLLLQEQLQMHQRLIAQQQEMKEKSLNQHRQQASHTPKNKLPPILGQYDSSRQSSLLTELEDKAISAP</sequence>
<feature type="compositionally biased region" description="Acidic residues" evidence="6">
    <location>
        <begin position="118"/>
        <end position="129"/>
    </location>
</feature>
<keyword evidence="3" id="KW-0238">DNA-binding</keyword>
<evidence type="ECO:0000313" key="9">
    <source>
        <dbReference type="Proteomes" id="UP000650833"/>
    </source>
</evidence>
<protein>
    <recommendedName>
        <fullName evidence="7">BHLH domain-containing protein</fullName>
    </recommendedName>
</protein>
<dbReference type="InterPro" id="IPR036638">
    <property type="entry name" value="HLH_DNA-bd_sf"/>
</dbReference>
<dbReference type="InterPro" id="IPR011598">
    <property type="entry name" value="bHLH_dom"/>
</dbReference>
<dbReference type="PANTHER" id="PTHR15741">
    <property type="entry name" value="BASIC HELIX-LOOP-HELIX ZIP TRANSCRIPTION FACTOR"/>
    <property type="match status" value="1"/>
</dbReference>
<dbReference type="PROSITE" id="PS50888">
    <property type="entry name" value="BHLH"/>
    <property type="match status" value="1"/>
</dbReference>
<dbReference type="AlphaFoldDB" id="A0A8H7RP79"/>
<keyword evidence="2" id="KW-0805">Transcription regulation</keyword>
<feature type="region of interest" description="Disordered" evidence="6">
    <location>
        <begin position="339"/>
        <end position="428"/>
    </location>
</feature>
<reference evidence="8" key="1">
    <citation type="submission" date="2020-12" db="EMBL/GenBank/DDBJ databases">
        <title>Metabolic potential, ecology and presence of endohyphal bacteria is reflected in genomic diversity of Mucoromycotina.</title>
        <authorList>
            <person name="Muszewska A."/>
            <person name="Okrasinska A."/>
            <person name="Steczkiewicz K."/>
            <person name="Drgas O."/>
            <person name="Orlowska M."/>
            <person name="Perlinska-Lenart U."/>
            <person name="Aleksandrzak-Piekarczyk T."/>
            <person name="Szatraj K."/>
            <person name="Zielenkiewicz U."/>
            <person name="Pilsyk S."/>
            <person name="Malc E."/>
            <person name="Mieczkowski P."/>
            <person name="Kruszewska J.S."/>
            <person name="Biernat P."/>
            <person name="Pawlowska J."/>
        </authorList>
    </citation>
    <scope>NUCLEOTIDE SEQUENCE</scope>
    <source>
        <strain evidence="8">CBS 226.32</strain>
    </source>
</reference>
<dbReference type="Proteomes" id="UP000650833">
    <property type="component" value="Unassembled WGS sequence"/>
</dbReference>
<feature type="compositionally biased region" description="Polar residues" evidence="6">
    <location>
        <begin position="506"/>
        <end position="515"/>
    </location>
</feature>
<keyword evidence="4" id="KW-0804">Transcription</keyword>